<dbReference type="STRING" id="1855912.LuPra_03888"/>
<sequence length="676" mass="71442" precursor="true">MYELNVIREPRLACLMGACVRRATILVLFVAVAMASPSPANAQASALLFWDPPIQTPDVSYVVEWGPAPGAAVVSATVPRGTTSFEATGLRPGLRYYFTVRAVDAQGRRSGPSNELSVVAPGPPRAATPDVVSLLAAEWPDVMLTVEGASEGGTVASSPAGIDCGTTCAAALPRGTPVTLAASAAPGHRFVGWLGADCSGDGSCTVRLDTATTVRAIFERGDDTAPSSYTRYLAEGAASDFFDTRLVLANPGGRMAHASVQFLREDGVVVPHVAEVAPLSSARIDAGQFAGLAGRSFATIVESDTPLVIDRTMSWHAPGGVAYGSHAETSVAGPAPRWYLAEGATHAGFDLFYLLLNPQERTVSARIRYLRPVGEVLEKIYELPPRSRTSVWVDQEVFGATGAQALNNTEVSAIVETLDGAGIVVERAMYDSRQGTTFAAGHESAGVTAPATRWYFAEGATGPFFDLFLLIANPADHGTDVQVTYLLPDGTRERRLHHVGPSQRYTIWVDQEGGPLADTAVSAIVESVDDTPIVVERSMWWPGDSRTWTEAHNSPGATETGTRWAVADGEVSTDLTATATYLLVANTSEQEARVRVTLLFRPGLPAVSREFPVAAGSRFGVSVADAFPEAAGERCGALIESLGETPAPIVVERAMYADGPGQRWASGTNVLATRLK</sequence>
<dbReference type="PROSITE" id="PS50853">
    <property type="entry name" value="FN3"/>
    <property type="match status" value="1"/>
</dbReference>
<feature type="chain" id="PRO_5007511850" evidence="1">
    <location>
        <begin position="43"/>
        <end position="676"/>
    </location>
</feature>
<accession>A0A143PRA7</accession>
<dbReference type="KEGG" id="abac:LuPra_03888"/>
<dbReference type="RefSeq" id="WP_110172265.1">
    <property type="nucleotide sequence ID" value="NZ_CP015136.1"/>
</dbReference>
<dbReference type="Pfam" id="PF00041">
    <property type="entry name" value="fn3"/>
    <property type="match status" value="1"/>
</dbReference>
<keyword evidence="4" id="KW-1185">Reference proteome</keyword>
<dbReference type="Proteomes" id="UP000076079">
    <property type="component" value="Chromosome"/>
</dbReference>
<proteinExistence type="predicted"/>
<feature type="signal peptide" evidence="1">
    <location>
        <begin position="1"/>
        <end position="42"/>
    </location>
</feature>
<dbReference type="SUPFAM" id="SSF49265">
    <property type="entry name" value="Fibronectin type III"/>
    <property type="match status" value="1"/>
</dbReference>
<dbReference type="PATRIC" id="fig|1813736.3.peg.4095"/>
<reference evidence="4" key="2">
    <citation type="submission" date="2016-04" db="EMBL/GenBank/DDBJ databases">
        <title>First Complete Genome Sequence of a Subdivision 6 Acidobacterium.</title>
        <authorList>
            <person name="Huang S."/>
            <person name="Vieira S."/>
            <person name="Bunk B."/>
            <person name="Riedel T."/>
            <person name="Sproeer C."/>
            <person name="Overmann J."/>
        </authorList>
    </citation>
    <scope>NUCLEOTIDE SEQUENCE [LARGE SCALE GENOMIC DNA]</scope>
    <source>
        <strain evidence="4">DSM 100886 HEG_-6_39</strain>
    </source>
</reference>
<dbReference type="EMBL" id="CP015136">
    <property type="protein sequence ID" value="AMY10650.1"/>
    <property type="molecule type" value="Genomic_DNA"/>
</dbReference>
<gene>
    <name evidence="3" type="ORF">LuPra_03888</name>
</gene>
<dbReference type="OrthoDB" id="135775at2"/>
<dbReference type="Gene3D" id="2.60.40.10">
    <property type="entry name" value="Immunoglobulins"/>
    <property type="match status" value="1"/>
</dbReference>
<dbReference type="InterPro" id="IPR013783">
    <property type="entry name" value="Ig-like_fold"/>
</dbReference>
<evidence type="ECO:0000313" key="3">
    <source>
        <dbReference type="EMBL" id="AMY10650.1"/>
    </source>
</evidence>
<reference evidence="3 4" key="1">
    <citation type="journal article" date="2016" name="Genome Announc.">
        <title>First Complete Genome Sequence of a Subdivision 6 Acidobacterium Strain.</title>
        <authorList>
            <person name="Huang S."/>
            <person name="Vieira S."/>
            <person name="Bunk B."/>
            <person name="Riedel T."/>
            <person name="Sproer C."/>
            <person name="Overmann J."/>
        </authorList>
    </citation>
    <scope>NUCLEOTIDE SEQUENCE [LARGE SCALE GENOMIC DNA]</scope>
    <source>
        <strain evidence="4">DSM 100886 HEG_-6_39</strain>
    </source>
</reference>
<dbReference type="InterPro" id="IPR036116">
    <property type="entry name" value="FN3_sf"/>
</dbReference>
<evidence type="ECO:0000256" key="1">
    <source>
        <dbReference type="SAM" id="SignalP"/>
    </source>
</evidence>
<protein>
    <submittedName>
        <fullName evidence="3">Fibronectin type III domain protein</fullName>
    </submittedName>
</protein>
<dbReference type="Gene3D" id="2.60.290.11">
    <property type="entry name" value="TM1070-like"/>
    <property type="match status" value="3"/>
</dbReference>
<dbReference type="CDD" id="cd00063">
    <property type="entry name" value="FN3"/>
    <property type="match status" value="1"/>
</dbReference>
<feature type="domain" description="Fibronectin type-III" evidence="2">
    <location>
        <begin position="31"/>
        <end position="123"/>
    </location>
</feature>
<organism evidence="3 4">
    <name type="scientific">Luteitalea pratensis</name>
    <dbReference type="NCBI Taxonomy" id="1855912"/>
    <lineage>
        <taxon>Bacteria</taxon>
        <taxon>Pseudomonadati</taxon>
        <taxon>Acidobacteriota</taxon>
        <taxon>Vicinamibacteria</taxon>
        <taxon>Vicinamibacterales</taxon>
        <taxon>Vicinamibacteraceae</taxon>
        <taxon>Luteitalea</taxon>
    </lineage>
</organism>
<name>A0A143PRA7_LUTPR</name>
<dbReference type="SMART" id="SM00060">
    <property type="entry name" value="FN3"/>
    <property type="match status" value="1"/>
</dbReference>
<dbReference type="AlphaFoldDB" id="A0A143PRA7"/>
<keyword evidence="1" id="KW-0732">Signal</keyword>
<evidence type="ECO:0000259" key="2">
    <source>
        <dbReference type="PROSITE" id="PS50853"/>
    </source>
</evidence>
<dbReference type="InterPro" id="IPR003961">
    <property type="entry name" value="FN3_dom"/>
</dbReference>
<evidence type="ECO:0000313" key="4">
    <source>
        <dbReference type="Proteomes" id="UP000076079"/>
    </source>
</evidence>
<dbReference type="InterPro" id="IPR036698">
    <property type="entry name" value="TM1070-like_sf"/>
</dbReference>